<gene>
    <name evidence="1" type="ORF">DFH07DRAFT_220842</name>
</gene>
<dbReference type="Proteomes" id="UP001215280">
    <property type="component" value="Unassembled WGS sequence"/>
</dbReference>
<accession>A0AAD7HUZ2</accession>
<proteinExistence type="predicted"/>
<name>A0AAD7HUZ2_9AGAR</name>
<evidence type="ECO:0000313" key="2">
    <source>
        <dbReference type="Proteomes" id="UP001215280"/>
    </source>
</evidence>
<organism evidence="1 2">
    <name type="scientific">Mycena maculata</name>
    <dbReference type="NCBI Taxonomy" id="230809"/>
    <lineage>
        <taxon>Eukaryota</taxon>
        <taxon>Fungi</taxon>
        <taxon>Dikarya</taxon>
        <taxon>Basidiomycota</taxon>
        <taxon>Agaricomycotina</taxon>
        <taxon>Agaricomycetes</taxon>
        <taxon>Agaricomycetidae</taxon>
        <taxon>Agaricales</taxon>
        <taxon>Marasmiineae</taxon>
        <taxon>Mycenaceae</taxon>
        <taxon>Mycena</taxon>
    </lineage>
</organism>
<protein>
    <submittedName>
        <fullName evidence="1">Uncharacterized protein</fullName>
    </submittedName>
</protein>
<dbReference type="AlphaFoldDB" id="A0AAD7HUZ2"/>
<dbReference type="EMBL" id="JARJLG010000202">
    <property type="protein sequence ID" value="KAJ7728844.1"/>
    <property type="molecule type" value="Genomic_DNA"/>
</dbReference>
<sequence>MRIKGKALETALPPHVATLHRKIHRLLKESPNALLAMAPTSDTSRTVKAQFILAITTSIHQLYDEVEVVPDSLASIRLDDSIAAASAVDRNWVDDVCSVHRAPCTSVQYLLVPDWDLCSNTPLLLLFLRSTFRVGWLSGGGKCICRIGCTSSGCGHNVARFSPHPPIAQPNPVFGKHGMATSVSPRRPRAVEILPEEHQLTEVVDIDSLPSLMHDFLRNIHGENLEEIRLDDKVKRRLSAGPSITNSSMTMKSEADV</sequence>
<reference evidence="1" key="1">
    <citation type="submission" date="2023-03" db="EMBL/GenBank/DDBJ databases">
        <title>Massive genome expansion in bonnet fungi (Mycena s.s.) driven by repeated elements and novel gene families across ecological guilds.</title>
        <authorList>
            <consortium name="Lawrence Berkeley National Laboratory"/>
            <person name="Harder C.B."/>
            <person name="Miyauchi S."/>
            <person name="Viragh M."/>
            <person name="Kuo A."/>
            <person name="Thoen E."/>
            <person name="Andreopoulos B."/>
            <person name="Lu D."/>
            <person name="Skrede I."/>
            <person name="Drula E."/>
            <person name="Henrissat B."/>
            <person name="Morin E."/>
            <person name="Kohler A."/>
            <person name="Barry K."/>
            <person name="LaButti K."/>
            <person name="Morin E."/>
            <person name="Salamov A."/>
            <person name="Lipzen A."/>
            <person name="Mereny Z."/>
            <person name="Hegedus B."/>
            <person name="Baldrian P."/>
            <person name="Stursova M."/>
            <person name="Weitz H."/>
            <person name="Taylor A."/>
            <person name="Grigoriev I.V."/>
            <person name="Nagy L.G."/>
            <person name="Martin F."/>
            <person name="Kauserud H."/>
        </authorList>
    </citation>
    <scope>NUCLEOTIDE SEQUENCE</scope>
    <source>
        <strain evidence="1">CBHHK188m</strain>
    </source>
</reference>
<comment type="caution">
    <text evidence="1">The sequence shown here is derived from an EMBL/GenBank/DDBJ whole genome shotgun (WGS) entry which is preliminary data.</text>
</comment>
<keyword evidence="2" id="KW-1185">Reference proteome</keyword>
<evidence type="ECO:0000313" key="1">
    <source>
        <dbReference type="EMBL" id="KAJ7728844.1"/>
    </source>
</evidence>